<keyword evidence="4" id="KW-1185">Reference proteome</keyword>
<feature type="domain" description="Spore coat protein U/FanG" evidence="2">
    <location>
        <begin position="196"/>
        <end position="328"/>
    </location>
</feature>
<keyword evidence="1" id="KW-0732">Signal</keyword>
<comment type="caution">
    <text evidence="3">The sequence shown here is derived from an EMBL/GenBank/DDBJ whole genome shotgun (WGS) entry which is preliminary data.</text>
</comment>
<protein>
    <submittedName>
        <fullName evidence="3">Spore coat U domain-containing protein</fullName>
    </submittedName>
</protein>
<gene>
    <name evidence="3" type="ORF">EZ216_06420</name>
</gene>
<feature type="domain" description="Spore coat protein U/FanG" evidence="2">
    <location>
        <begin position="27"/>
        <end position="164"/>
    </location>
</feature>
<dbReference type="InterPro" id="IPR053167">
    <property type="entry name" value="Spore_coat_component"/>
</dbReference>
<evidence type="ECO:0000313" key="3">
    <source>
        <dbReference type="EMBL" id="TFZ08774.1"/>
    </source>
</evidence>
<evidence type="ECO:0000313" key="4">
    <source>
        <dbReference type="Proteomes" id="UP000297839"/>
    </source>
</evidence>
<dbReference type="PANTHER" id="PTHR37089">
    <property type="entry name" value="PROTEIN U-RELATED"/>
    <property type="match status" value="1"/>
</dbReference>
<dbReference type="EMBL" id="SMLK01000001">
    <property type="protein sequence ID" value="TFZ08774.1"/>
    <property type="molecule type" value="Genomic_DNA"/>
</dbReference>
<dbReference type="InterPro" id="IPR007893">
    <property type="entry name" value="Spore_coat_U/FanG"/>
</dbReference>
<feature type="chain" id="PRO_5021210734" evidence="1">
    <location>
        <begin position="31"/>
        <end position="331"/>
    </location>
</feature>
<evidence type="ECO:0000259" key="2">
    <source>
        <dbReference type="Pfam" id="PF05229"/>
    </source>
</evidence>
<name>A0A4Z0CCI3_9BURK</name>
<dbReference type="SMART" id="SM00972">
    <property type="entry name" value="SCPU"/>
    <property type="match status" value="2"/>
</dbReference>
<dbReference type="OrthoDB" id="5382609at2"/>
<organism evidence="3 4">
    <name type="scientific">Ramlibacter humi</name>
    <dbReference type="NCBI Taxonomy" id="2530451"/>
    <lineage>
        <taxon>Bacteria</taxon>
        <taxon>Pseudomonadati</taxon>
        <taxon>Pseudomonadota</taxon>
        <taxon>Betaproteobacteria</taxon>
        <taxon>Burkholderiales</taxon>
        <taxon>Comamonadaceae</taxon>
        <taxon>Ramlibacter</taxon>
    </lineage>
</organism>
<dbReference type="Proteomes" id="UP000297839">
    <property type="component" value="Unassembled WGS sequence"/>
</dbReference>
<dbReference type="AlphaFoldDB" id="A0A4Z0CCI3"/>
<accession>A0A4Z0CCI3</accession>
<proteinExistence type="predicted"/>
<reference evidence="3 4" key="1">
    <citation type="submission" date="2019-03" db="EMBL/GenBank/DDBJ databases">
        <title>Ramlibacter sp. 18x22-1, whole genome shotgun sequence.</title>
        <authorList>
            <person name="Zhang X."/>
            <person name="Feng G."/>
            <person name="Zhu H."/>
        </authorList>
    </citation>
    <scope>NUCLEOTIDE SEQUENCE [LARGE SCALE GENOMIC DNA]</scope>
    <source>
        <strain evidence="3 4">18x22-1</strain>
    </source>
</reference>
<dbReference type="RefSeq" id="WP_135248861.1">
    <property type="nucleotide sequence ID" value="NZ_SMLK01000001.1"/>
</dbReference>
<evidence type="ECO:0000256" key="1">
    <source>
        <dbReference type="SAM" id="SignalP"/>
    </source>
</evidence>
<dbReference type="Pfam" id="PF05229">
    <property type="entry name" value="SCPU"/>
    <property type="match status" value="2"/>
</dbReference>
<sequence length="331" mass="34839">MTEPLQISRRVLAWLAFAAALGCFSPAANAQVFCYSGGTTNIDFGIISPAAATDKSGSISFTCSANQPGTLKYCLYLPEGSRPGVAPRKMFSWSAPSDFMLYDLYAPPGYTNVIGPPPTGGGFPVYSGVMSLPGNNIPVTISIPINGRVFAGQTLPAVPFQSTLYQDGTLPWAYQASGTPPNCVTGDYTGSNSPIVQITANVDNSCAIKAANDLNFGSKTDLSVAVDNTSSITIRCPVGRSWSMALSNGTNAVGSTRRMRKGVGAAAKYVTYELYKDDKRNQRWGNNGTELLNSPGSSAALTTLIVYGRVPAQPSPGSGIYTDTVTITLTY</sequence>
<feature type="signal peptide" evidence="1">
    <location>
        <begin position="1"/>
        <end position="30"/>
    </location>
</feature>